<gene>
    <name evidence="1" type="ORF">SDC9_115067</name>
</gene>
<accession>A0A645BRZ3</accession>
<dbReference type="AlphaFoldDB" id="A0A645BRZ3"/>
<protein>
    <submittedName>
        <fullName evidence="1">Uncharacterized protein</fullName>
    </submittedName>
</protein>
<sequence length="83" mass="9603">MARRQTFKSNTDMVLLYIVPFDITAFPIPDLILVFVSVDRFGFSELFANKIDHGFFIETAGNRDNRIFRCIHSLLVIKQLIPV</sequence>
<organism evidence="1">
    <name type="scientific">bioreactor metagenome</name>
    <dbReference type="NCBI Taxonomy" id="1076179"/>
    <lineage>
        <taxon>unclassified sequences</taxon>
        <taxon>metagenomes</taxon>
        <taxon>ecological metagenomes</taxon>
    </lineage>
</organism>
<dbReference type="EMBL" id="VSSQ01022083">
    <property type="protein sequence ID" value="MPM68136.1"/>
    <property type="molecule type" value="Genomic_DNA"/>
</dbReference>
<evidence type="ECO:0000313" key="1">
    <source>
        <dbReference type="EMBL" id="MPM68136.1"/>
    </source>
</evidence>
<reference evidence="1" key="1">
    <citation type="submission" date="2019-08" db="EMBL/GenBank/DDBJ databases">
        <authorList>
            <person name="Kucharzyk K."/>
            <person name="Murdoch R.W."/>
            <person name="Higgins S."/>
            <person name="Loffler F."/>
        </authorList>
    </citation>
    <scope>NUCLEOTIDE SEQUENCE</scope>
</reference>
<proteinExistence type="predicted"/>
<comment type="caution">
    <text evidence="1">The sequence shown here is derived from an EMBL/GenBank/DDBJ whole genome shotgun (WGS) entry which is preliminary data.</text>
</comment>
<name>A0A645BRZ3_9ZZZZ</name>